<dbReference type="EMBL" id="KB469404">
    <property type="protein sequence ID" value="EPQ50013.1"/>
    <property type="molecule type" value="Genomic_DNA"/>
</dbReference>
<dbReference type="RefSeq" id="XP_007871531.1">
    <property type="nucleotide sequence ID" value="XM_007873340.1"/>
</dbReference>
<evidence type="ECO:0000313" key="1">
    <source>
        <dbReference type="EMBL" id="EPQ50013.1"/>
    </source>
</evidence>
<dbReference type="HOGENOM" id="CLU_2109307_0_0_1"/>
<name>S7PRL3_GLOTA</name>
<dbReference type="AlphaFoldDB" id="S7PRL3"/>
<protein>
    <submittedName>
        <fullName evidence="1">Uncharacterized protein</fullName>
    </submittedName>
</protein>
<dbReference type="Proteomes" id="UP000030669">
    <property type="component" value="Unassembled WGS sequence"/>
</dbReference>
<gene>
    <name evidence="1" type="ORF">GLOTRDRAFT_134342</name>
</gene>
<organism evidence="1 2">
    <name type="scientific">Gloeophyllum trabeum (strain ATCC 11539 / FP-39264 / Madison 617)</name>
    <name type="common">Brown rot fungus</name>
    <dbReference type="NCBI Taxonomy" id="670483"/>
    <lineage>
        <taxon>Eukaryota</taxon>
        <taxon>Fungi</taxon>
        <taxon>Dikarya</taxon>
        <taxon>Basidiomycota</taxon>
        <taxon>Agaricomycotina</taxon>
        <taxon>Agaricomycetes</taxon>
        <taxon>Gloeophyllales</taxon>
        <taxon>Gloeophyllaceae</taxon>
        <taxon>Gloeophyllum</taxon>
    </lineage>
</organism>
<dbReference type="GeneID" id="19303002"/>
<sequence>MAYAVRAVKRTMGLRRVRTMTTKRVARRAWTNVERAKHQELREYDKQPTEEGEQEHHKLQRWVIRSAQESEQSPGNRERWHRNCRQPRHELQGVSASFAALVAAPEGRTTAIATP</sequence>
<reference evidence="1 2" key="1">
    <citation type="journal article" date="2012" name="Science">
        <title>The Paleozoic origin of enzymatic lignin decomposition reconstructed from 31 fungal genomes.</title>
        <authorList>
            <person name="Floudas D."/>
            <person name="Binder M."/>
            <person name="Riley R."/>
            <person name="Barry K."/>
            <person name="Blanchette R.A."/>
            <person name="Henrissat B."/>
            <person name="Martinez A.T."/>
            <person name="Otillar R."/>
            <person name="Spatafora J.W."/>
            <person name="Yadav J.S."/>
            <person name="Aerts A."/>
            <person name="Benoit I."/>
            <person name="Boyd A."/>
            <person name="Carlson A."/>
            <person name="Copeland A."/>
            <person name="Coutinho P.M."/>
            <person name="de Vries R.P."/>
            <person name="Ferreira P."/>
            <person name="Findley K."/>
            <person name="Foster B."/>
            <person name="Gaskell J."/>
            <person name="Glotzer D."/>
            <person name="Gorecki P."/>
            <person name="Heitman J."/>
            <person name="Hesse C."/>
            <person name="Hori C."/>
            <person name="Igarashi K."/>
            <person name="Jurgens J.A."/>
            <person name="Kallen N."/>
            <person name="Kersten P."/>
            <person name="Kohler A."/>
            <person name="Kuees U."/>
            <person name="Kumar T.K.A."/>
            <person name="Kuo A."/>
            <person name="LaButti K."/>
            <person name="Larrondo L.F."/>
            <person name="Lindquist E."/>
            <person name="Ling A."/>
            <person name="Lombard V."/>
            <person name="Lucas S."/>
            <person name="Lundell T."/>
            <person name="Martin R."/>
            <person name="McLaughlin D.J."/>
            <person name="Morgenstern I."/>
            <person name="Morin E."/>
            <person name="Murat C."/>
            <person name="Nagy L.G."/>
            <person name="Nolan M."/>
            <person name="Ohm R.A."/>
            <person name="Patyshakuliyeva A."/>
            <person name="Rokas A."/>
            <person name="Ruiz-Duenas F.J."/>
            <person name="Sabat G."/>
            <person name="Salamov A."/>
            <person name="Samejima M."/>
            <person name="Schmutz J."/>
            <person name="Slot J.C."/>
            <person name="St John F."/>
            <person name="Stenlid J."/>
            <person name="Sun H."/>
            <person name="Sun S."/>
            <person name="Syed K."/>
            <person name="Tsang A."/>
            <person name="Wiebenga A."/>
            <person name="Young D."/>
            <person name="Pisabarro A."/>
            <person name="Eastwood D.C."/>
            <person name="Martin F."/>
            <person name="Cullen D."/>
            <person name="Grigoriev I.V."/>
            <person name="Hibbett D.S."/>
        </authorList>
    </citation>
    <scope>NUCLEOTIDE SEQUENCE [LARGE SCALE GENOMIC DNA]</scope>
    <source>
        <strain evidence="1 2">ATCC 11539</strain>
    </source>
</reference>
<accession>S7PRL3</accession>
<evidence type="ECO:0000313" key="2">
    <source>
        <dbReference type="Proteomes" id="UP000030669"/>
    </source>
</evidence>
<dbReference type="KEGG" id="gtr:GLOTRDRAFT_134342"/>
<keyword evidence="2" id="KW-1185">Reference proteome</keyword>
<proteinExistence type="predicted"/>